<dbReference type="eggNOG" id="COG3575">
    <property type="taxonomic scope" value="Bacteria"/>
</dbReference>
<dbReference type="Proteomes" id="UP000023785">
    <property type="component" value="Unassembled WGS sequence"/>
</dbReference>
<dbReference type="AlphaFoldDB" id="V2TT39"/>
<sequence>MNDKVQHHIAYALHKKFPFYEWDVVNQAKVHCWYKTDPNESIEPLCSIWHALSLWPETATAIAIRLTQDHKIEVIEVIAPFWLVDLFDLKLRWNKNLVSESVFNQRIIRKNFIIRWPNLTIEKPFKAGVFLEEKPTYKLIQHDEFLFKSLIGIKIFKTFSKKSFNIKFFLKKS</sequence>
<accession>V2TT39</accession>
<proteinExistence type="predicted"/>
<evidence type="ECO:0000313" key="2">
    <source>
        <dbReference type="Proteomes" id="UP000023785"/>
    </source>
</evidence>
<dbReference type="PANTHER" id="PTHR39166">
    <property type="entry name" value="BLL1166 PROTEIN"/>
    <property type="match status" value="1"/>
</dbReference>
<reference evidence="1 2" key="1">
    <citation type="submission" date="2013-10" db="EMBL/GenBank/DDBJ databases">
        <title>The Genome Sequence of Acinetobacter nectaris CIP 110549.</title>
        <authorList>
            <consortium name="The Broad Institute Genomics Platform"/>
            <consortium name="The Broad Institute Genome Sequencing Center for Infectious Disease"/>
            <person name="Cerqueira G."/>
            <person name="Feldgarden M."/>
            <person name="Courvalin P."/>
            <person name="Grillot-Courvalin C."/>
            <person name="Clermont D."/>
            <person name="Rocha E."/>
            <person name="Yoon E.-J."/>
            <person name="Nemec A."/>
            <person name="Young S.K."/>
            <person name="Zeng Q."/>
            <person name="Gargeya S."/>
            <person name="Fitzgerald M."/>
            <person name="Abouelleil A."/>
            <person name="Alvarado L."/>
            <person name="Berlin A.M."/>
            <person name="Chapman S.B."/>
            <person name="Gainer-Dewar J."/>
            <person name="Goldberg J."/>
            <person name="Gnerre S."/>
            <person name="Griggs A."/>
            <person name="Gujja S."/>
            <person name="Hansen M."/>
            <person name="Howarth C."/>
            <person name="Imamovic A."/>
            <person name="Ireland A."/>
            <person name="Larimer J."/>
            <person name="McCowan C."/>
            <person name="Murphy C."/>
            <person name="Pearson M."/>
            <person name="Poon T.W."/>
            <person name="Priest M."/>
            <person name="Roberts A."/>
            <person name="Saif S."/>
            <person name="Shea T."/>
            <person name="Sykes S."/>
            <person name="Wortman J."/>
            <person name="Nusbaum C."/>
            <person name="Birren B."/>
        </authorList>
    </citation>
    <scope>NUCLEOTIDE SEQUENCE [LARGE SCALE GENOMIC DNA]</scope>
    <source>
        <strain evidence="1 2">CIP 110549</strain>
    </source>
</reference>
<dbReference type="PATRIC" id="fig|1392540.3.peg.191"/>
<dbReference type="Pfam" id="PF06042">
    <property type="entry name" value="NTP_transf_6"/>
    <property type="match status" value="1"/>
</dbReference>
<comment type="caution">
    <text evidence="1">The sequence shown here is derived from an EMBL/GenBank/DDBJ whole genome shotgun (WGS) entry which is preliminary data.</text>
</comment>
<dbReference type="InterPro" id="IPR009267">
    <property type="entry name" value="NTP_transf_6"/>
</dbReference>
<protein>
    <submittedName>
        <fullName evidence="1">Uncharacterized protein</fullName>
    </submittedName>
</protein>
<dbReference type="PANTHER" id="PTHR39166:SF1">
    <property type="entry name" value="BLL1166 PROTEIN"/>
    <property type="match status" value="1"/>
</dbReference>
<organism evidence="1 2">
    <name type="scientific">Acinetobacter nectaris CIP 110549</name>
    <dbReference type="NCBI Taxonomy" id="1392540"/>
    <lineage>
        <taxon>Bacteria</taxon>
        <taxon>Pseudomonadati</taxon>
        <taxon>Pseudomonadota</taxon>
        <taxon>Gammaproteobacteria</taxon>
        <taxon>Moraxellales</taxon>
        <taxon>Moraxellaceae</taxon>
        <taxon>Acinetobacter</taxon>
    </lineage>
</organism>
<dbReference type="HOGENOM" id="CLU_1544333_0_0_6"/>
<dbReference type="STRING" id="1392540.P256_00195"/>
<gene>
    <name evidence="1" type="ORF">P256_00195</name>
</gene>
<keyword evidence="2" id="KW-1185">Reference proteome</keyword>
<dbReference type="EMBL" id="AYER01000001">
    <property type="protein sequence ID" value="ESK41206.1"/>
    <property type="molecule type" value="Genomic_DNA"/>
</dbReference>
<name>V2TT39_9GAMM</name>
<evidence type="ECO:0000313" key="1">
    <source>
        <dbReference type="EMBL" id="ESK41206.1"/>
    </source>
</evidence>